<proteinExistence type="predicted"/>
<dbReference type="Proteomes" id="UP000092445">
    <property type="component" value="Unassembled WGS sequence"/>
</dbReference>
<reference evidence="2" key="1">
    <citation type="submission" date="2014-03" db="EMBL/GenBank/DDBJ databases">
        <authorList>
            <person name="Aksoy S."/>
            <person name="Warren W."/>
            <person name="Wilson R.K."/>
        </authorList>
    </citation>
    <scope>NUCLEOTIDE SEQUENCE [LARGE SCALE GENOMIC DNA]</scope>
    <source>
        <strain evidence="2">IAEA</strain>
    </source>
</reference>
<protein>
    <submittedName>
        <fullName evidence="1">Uncharacterized protein</fullName>
    </submittedName>
</protein>
<dbReference type="AlphaFoldDB" id="A0A1A9ZWY9"/>
<evidence type="ECO:0000313" key="1">
    <source>
        <dbReference type="EnsemblMetazoa" id="GPAI027685-PA"/>
    </source>
</evidence>
<accession>A0A1A9ZWY9</accession>
<reference evidence="1" key="2">
    <citation type="submission" date="2020-05" db="UniProtKB">
        <authorList>
            <consortium name="EnsemblMetazoa"/>
        </authorList>
    </citation>
    <scope>IDENTIFICATION</scope>
    <source>
        <strain evidence="1">IAEA</strain>
    </source>
</reference>
<dbReference type="VEuPathDB" id="VectorBase:GPAI027685"/>
<sequence>MAAAVNEGGGLTDPTVDIRELEFEDIIATAAALGLFSCWEFGLPKGDGPPPIRNCEVKLEYISGVGAVAILGAGELISAGLPLQKDICEKAVLIVSALAAETLTPETTDELTNDSEERFI</sequence>
<name>A0A1A9ZWY9_GLOPL</name>
<keyword evidence="2" id="KW-1185">Reference proteome</keyword>
<dbReference type="EnsemblMetazoa" id="GPAI027685-RA">
    <property type="protein sequence ID" value="GPAI027685-PA"/>
    <property type="gene ID" value="GPAI027685"/>
</dbReference>
<evidence type="ECO:0000313" key="2">
    <source>
        <dbReference type="Proteomes" id="UP000092445"/>
    </source>
</evidence>
<organism evidence="1 2">
    <name type="scientific">Glossina pallidipes</name>
    <name type="common">Tsetse fly</name>
    <dbReference type="NCBI Taxonomy" id="7398"/>
    <lineage>
        <taxon>Eukaryota</taxon>
        <taxon>Metazoa</taxon>
        <taxon>Ecdysozoa</taxon>
        <taxon>Arthropoda</taxon>
        <taxon>Hexapoda</taxon>
        <taxon>Insecta</taxon>
        <taxon>Pterygota</taxon>
        <taxon>Neoptera</taxon>
        <taxon>Endopterygota</taxon>
        <taxon>Diptera</taxon>
        <taxon>Brachycera</taxon>
        <taxon>Muscomorpha</taxon>
        <taxon>Hippoboscoidea</taxon>
        <taxon>Glossinidae</taxon>
        <taxon>Glossina</taxon>
    </lineage>
</organism>